<dbReference type="GeneID" id="25981860"/>
<gene>
    <name evidence="3" type="ORF">CMQ_8228</name>
</gene>
<dbReference type="RefSeq" id="XP_014171244.1">
    <property type="nucleotide sequence ID" value="XM_014315769.1"/>
</dbReference>
<dbReference type="InParanoid" id="F0XKX6"/>
<proteinExistence type="predicted"/>
<dbReference type="AlphaFoldDB" id="F0XKX6"/>
<evidence type="ECO:0000313" key="4">
    <source>
        <dbReference type="Proteomes" id="UP000007796"/>
    </source>
</evidence>
<feature type="chain" id="PRO_5003264014" evidence="2">
    <location>
        <begin position="22"/>
        <end position="434"/>
    </location>
</feature>
<name>F0XKX6_GROCL</name>
<dbReference type="Proteomes" id="UP000007796">
    <property type="component" value="Unassembled WGS sequence"/>
</dbReference>
<dbReference type="OrthoDB" id="5299321at2759"/>
<feature type="region of interest" description="Disordered" evidence="1">
    <location>
        <begin position="65"/>
        <end position="84"/>
    </location>
</feature>
<dbReference type="SUPFAM" id="SSF56973">
    <property type="entry name" value="Aerolisin/ETX pore-forming domain"/>
    <property type="match status" value="1"/>
</dbReference>
<evidence type="ECO:0000256" key="1">
    <source>
        <dbReference type="SAM" id="MobiDB-lite"/>
    </source>
</evidence>
<organism evidence="4">
    <name type="scientific">Grosmannia clavigera (strain kw1407 / UAMH 11150)</name>
    <name type="common">Blue stain fungus</name>
    <name type="synonym">Graphiocladiella clavigera</name>
    <dbReference type="NCBI Taxonomy" id="655863"/>
    <lineage>
        <taxon>Eukaryota</taxon>
        <taxon>Fungi</taxon>
        <taxon>Dikarya</taxon>
        <taxon>Ascomycota</taxon>
        <taxon>Pezizomycotina</taxon>
        <taxon>Sordariomycetes</taxon>
        <taxon>Sordariomycetidae</taxon>
        <taxon>Ophiostomatales</taxon>
        <taxon>Ophiostomataceae</taxon>
        <taxon>Leptographium</taxon>
    </lineage>
</organism>
<dbReference type="eggNOG" id="ENOG502RW1B">
    <property type="taxonomic scope" value="Eukaryota"/>
</dbReference>
<evidence type="ECO:0000256" key="2">
    <source>
        <dbReference type="SAM" id="SignalP"/>
    </source>
</evidence>
<keyword evidence="2" id="KW-0732">Signal</keyword>
<dbReference type="Gene3D" id="2.170.15.10">
    <property type="entry name" value="Proaerolysin, chain A, domain 3"/>
    <property type="match status" value="1"/>
</dbReference>
<keyword evidence="4" id="KW-1185">Reference proteome</keyword>
<sequence>MAAFLIPCLLASPLFVQLAGASPVTMLALRDTATVTASFAAIKSAIIDHGSLDDAGIASMLKSLSSSNHPAPTPTIHRRDSSASTALSVKTNGAFIAIDVGNPLVACQPSQVHTTTAAGPIQTLQFFTGSSDMRSLKLNSINGSVTEVTSTISKGDDAGSFTFDSNERISEFNVFASEKQFVGFNFKTDGDRNYKAMSSTGSQFTAQKMPVGSGILAQIRYVYCPNGIIASVGFDFLDDLESIAINNIDYSGFTNNILPASNGQTVTVGSQIIDNRNSSSDQSTSIQTTAAITKQHSLTTTVGWNVGNTVTVTGKVGIPFLTEGSVSTAATWGIQGSVASQSLTGTTITNAGTVNLKCPAGKYCVGSSFFTMFKLDVAVEATFAATTKSGHSYNWVQKGKYSGADSLAIELRVDEVNNTSSAKDPRDVLETELY</sequence>
<evidence type="ECO:0000313" key="3">
    <source>
        <dbReference type="EMBL" id="EFX01762.1"/>
    </source>
</evidence>
<reference evidence="3 4" key="1">
    <citation type="journal article" date="2011" name="Proc. Natl. Acad. Sci. U.S.A.">
        <title>Genome and transcriptome analyses of the mountain pine beetle-fungal symbiont Grosmannia clavigera, a lodgepole pine pathogen.</title>
        <authorList>
            <person name="DiGuistini S."/>
            <person name="Wang Y."/>
            <person name="Liao N.Y."/>
            <person name="Taylor G."/>
            <person name="Tanguay P."/>
            <person name="Feau N."/>
            <person name="Henrissat B."/>
            <person name="Chan S.K."/>
            <person name="Hesse-Orce U."/>
            <person name="Alamouti S.M."/>
            <person name="Tsui C.K.M."/>
            <person name="Docking R.T."/>
            <person name="Levasseur A."/>
            <person name="Haridas S."/>
            <person name="Robertson G."/>
            <person name="Birol I."/>
            <person name="Holt R.A."/>
            <person name="Marra M.A."/>
            <person name="Hamelin R.C."/>
            <person name="Hirst M."/>
            <person name="Jones S.J.M."/>
            <person name="Bohlmann J."/>
            <person name="Breuil C."/>
        </authorList>
    </citation>
    <scope>NUCLEOTIDE SEQUENCE [LARGE SCALE GENOMIC DNA]</scope>
    <source>
        <strain evidence="4">kw1407 / UAMH 11150</strain>
    </source>
</reference>
<protein>
    <submittedName>
        <fullName evidence="3">Uncharacterized protein</fullName>
    </submittedName>
</protein>
<accession>F0XKX6</accession>
<feature type="signal peptide" evidence="2">
    <location>
        <begin position="1"/>
        <end position="21"/>
    </location>
</feature>
<dbReference type="HOGENOM" id="CLU_051359_0_0_1"/>
<dbReference type="EMBL" id="GL629788">
    <property type="protein sequence ID" value="EFX01762.1"/>
    <property type="molecule type" value="Genomic_DNA"/>
</dbReference>